<evidence type="ECO:0000256" key="5">
    <source>
        <dbReference type="ARBA" id="ARBA00023136"/>
    </source>
</evidence>
<comment type="subcellular location">
    <subcellularLocation>
        <location evidence="1">Membrane</location>
        <topology evidence="1">Multi-pass membrane protein</topology>
    </subcellularLocation>
</comment>
<name>A0A8S2UWD5_9BILA</name>
<comment type="caution">
    <text evidence="8">The sequence shown here is derived from an EMBL/GenBank/DDBJ whole genome shotgun (WGS) entry which is preliminary data.</text>
</comment>
<dbReference type="GO" id="GO:0140359">
    <property type="term" value="F:ABC-type transporter activity"/>
    <property type="evidence" value="ECO:0007669"/>
    <property type="project" value="InterPro"/>
</dbReference>
<dbReference type="GO" id="GO:0005886">
    <property type="term" value="C:plasma membrane"/>
    <property type="evidence" value="ECO:0007669"/>
    <property type="project" value="TreeGrafter"/>
</dbReference>
<evidence type="ECO:0000256" key="2">
    <source>
        <dbReference type="ARBA" id="ARBA00022448"/>
    </source>
</evidence>
<protein>
    <recommendedName>
        <fullName evidence="7">ABC-2 type transporter transmembrane domain-containing protein</fullName>
    </recommendedName>
</protein>
<evidence type="ECO:0000313" key="8">
    <source>
        <dbReference type="EMBL" id="CAF4340980.1"/>
    </source>
</evidence>
<dbReference type="Pfam" id="PF01061">
    <property type="entry name" value="ABC2_membrane"/>
    <property type="match status" value="1"/>
</dbReference>
<keyword evidence="3 6" id="KW-0812">Transmembrane</keyword>
<evidence type="ECO:0000256" key="4">
    <source>
        <dbReference type="ARBA" id="ARBA00022989"/>
    </source>
</evidence>
<dbReference type="Proteomes" id="UP000676336">
    <property type="component" value="Unassembled WGS sequence"/>
</dbReference>
<reference evidence="8" key="1">
    <citation type="submission" date="2021-02" db="EMBL/GenBank/DDBJ databases">
        <authorList>
            <person name="Nowell W R."/>
        </authorList>
    </citation>
    <scope>NUCLEOTIDE SEQUENCE</scope>
</reference>
<sequence>FAAVGLGSVISVIANSPEQAQAIQIPILLPLMVFGGFFLNNNSGQVWLNWIKYISWFYYGNEALIINQWADVNYLPCDMQSPNLPCFHNGDEVLQLVYFDKSHFGRDIGLIVVIWFVLRVLSYIILLYKAKFHK</sequence>
<dbReference type="AlphaFoldDB" id="A0A8S2UWD5"/>
<evidence type="ECO:0000256" key="6">
    <source>
        <dbReference type="SAM" id="Phobius"/>
    </source>
</evidence>
<gene>
    <name evidence="8" type="ORF">SMN809_LOCUS27803</name>
</gene>
<keyword evidence="2" id="KW-0813">Transport</keyword>
<evidence type="ECO:0000313" key="9">
    <source>
        <dbReference type="Proteomes" id="UP000676336"/>
    </source>
</evidence>
<keyword evidence="5 6" id="KW-0472">Membrane</keyword>
<feature type="transmembrane region" description="Helical" evidence="6">
    <location>
        <begin position="108"/>
        <end position="128"/>
    </location>
</feature>
<feature type="non-terminal residue" evidence="8">
    <location>
        <position position="134"/>
    </location>
</feature>
<keyword evidence="4 6" id="KW-1133">Transmembrane helix</keyword>
<dbReference type="InterPro" id="IPR050352">
    <property type="entry name" value="ABCG_transporters"/>
</dbReference>
<feature type="domain" description="ABC-2 type transporter transmembrane" evidence="7">
    <location>
        <begin position="1"/>
        <end position="69"/>
    </location>
</feature>
<dbReference type="PANTHER" id="PTHR48041:SF139">
    <property type="entry name" value="PROTEIN SCARLET"/>
    <property type="match status" value="1"/>
</dbReference>
<accession>A0A8S2UWD5</accession>
<evidence type="ECO:0000256" key="1">
    <source>
        <dbReference type="ARBA" id="ARBA00004141"/>
    </source>
</evidence>
<evidence type="ECO:0000256" key="3">
    <source>
        <dbReference type="ARBA" id="ARBA00022692"/>
    </source>
</evidence>
<organism evidence="8 9">
    <name type="scientific">Rotaria magnacalcarata</name>
    <dbReference type="NCBI Taxonomy" id="392030"/>
    <lineage>
        <taxon>Eukaryota</taxon>
        <taxon>Metazoa</taxon>
        <taxon>Spiralia</taxon>
        <taxon>Gnathifera</taxon>
        <taxon>Rotifera</taxon>
        <taxon>Eurotatoria</taxon>
        <taxon>Bdelloidea</taxon>
        <taxon>Philodinida</taxon>
        <taxon>Philodinidae</taxon>
        <taxon>Rotaria</taxon>
    </lineage>
</organism>
<dbReference type="InterPro" id="IPR013525">
    <property type="entry name" value="ABC2_TM"/>
</dbReference>
<evidence type="ECO:0000259" key="7">
    <source>
        <dbReference type="Pfam" id="PF01061"/>
    </source>
</evidence>
<dbReference type="EMBL" id="CAJOBI010044507">
    <property type="protein sequence ID" value="CAF4340980.1"/>
    <property type="molecule type" value="Genomic_DNA"/>
</dbReference>
<proteinExistence type="predicted"/>
<dbReference type="PANTHER" id="PTHR48041">
    <property type="entry name" value="ABC TRANSPORTER G FAMILY MEMBER 28"/>
    <property type="match status" value="1"/>
</dbReference>